<protein>
    <recommendedName>
        <fullName evidence="1">ELMO domain-containing protein</fullName>
    </recommendedName>
</protein>
<name>A0A654FCC3_ARATH</name>
<dbReference type="PANTHER" id="PTHR12771">
    <property type="entry name" value="ENGULFMENT AND CELL MOTILITY"/>
    <property type="match status" value="1"/>
</dbReference>
<dbReference type="PANTHER" id="PTHR12771:SF49">
    <property type="entry name" value="ELMO_CED-12 FAMILY PROTEIN"/>
    <property type="match status" value="1"/>
</dbReference>
<dbReference type="ExpressionAtlas" id="A0A654FCC3">
    <property type="expression patterns" value="baseline"/>
</dbReference>
<sequence>MGWQRKDPSTDFRGDGFISLENLRFFAKTFSFLEYLESECAFGLLYCVAFVVMDKQWLDKNATYMEFNDVLRCIKDINHILHLLRGSIIYLIAKMYKGQLERELMMDDVFRIEDMPLFSLLS</sequence>
<gene>
    <name evidence="2" type="ORF">AN1_LOCUS14658</name>
</gene>
<dbReference type="InterPro" id="IPR050868">
    <property type="entry name" value="ELMO_domain-containing"/>
</dbReference>
<feature type="domain" description="ELMO" evidence="1">
    <location>
        <begin position="1"/>
        <end position="29"/>
    </location>
</feature>
<organism evidence="2 3">
    <name type="scientific">Arabidopsis thaliana</name>
    <name type="common">Mouse-ear cress</name>
    <dbReference type="NCBI Taxonomy" id="3702"/>
    <lineage>
        <taxon>Eukaryota</taxon>
        <taxon>Viridiplantae</taxon>
        <taxon>Streptophyta</taxon>
        <taxon>Embryophyta</taxon>
        <taxon>Tracheophyta</taxon>
        <taxon>Spermatophyta</taxon>
        <taxon>Magnoliopsida</taxon>
        <taxon>eudicotyledons</taxon>
        <taxon>Gunneridae</taxon>
        <taxon>Pentapetalae</taxon>
        <taxon>rosids</taxon>
        <taxon>malvids</taxon>
        <taxon>Brassicales</taxon>
        <taxon>Brassicaceae</taxon>
        <taxon>Camelineae</taxon>
        <taxon>Arabidopsis</taxon>
    </lineage>
</organism>
<dbReference type="AlphaFoldDB" id="A0A654FCC3"/>
<dbReference type="Pfam" id="PF04727">
    <property type="entry name" value="ELMO_CED12"/>
    <property type="match status" value="2"/>
</dbReference>
<feature type="domain" description="ELMO" evidence="1">
    <location>
        <begin position="37"/>
        <end position="71"/>
    </location>
</feature>
<evidence type="ECO:0000313" key="3">
    <source>
        <dbReference type="Proteomes" id="UP000426265"/>
    </source>
</evidence>
<dbReference type="Proteomes" id="UP000426265">
    <property type="component" value="Unassembled WGS sequence"/>
</dbReference>
<evidence type="ECO:0000313" key="2">
    <source>
        <dbReference type="EMBL" id="VYS59216.1"/>
    </source>
</evidence>
<reference evidence="2 3" key="1">
    <citation type="submission" date="2019-11" db="EMBL/GenBank/DDBJ databases">
        <authorList>
            <person name="Jiao W.-B."/>
            <person name="Schneeberger K."/>
        </authorList>
    </citation>
    <scope>NUCLEOTIDE SEQUENCE [LARGE SCALE GENOMIC DNA]</scope>
    <source>
        <strain evidence="3">cv. An-1</strain>
    </source>
</reference>
<dbReference type="EMBL" id="CACRSJ010000106">
    <property type="protein sequence ID" value="VYS59216.1"/>
    <property type="molecule type" value="Genomic_DNA"/>
</dbReference>
<accession>A0A654FCC3</accession>
<evidence type="ECO:0000259" key="1">
    <source>
        <dbReference type="Pfam" id="PF04727"/>
    </source>
</evidence>
<dbReference type="InterPro" id="IPR006816">
    <property type="entry name" value="ELMO_dom"/>
</dbReference>
<proteinExistence type="predicted"/>